<reference evidence="2 3" key="1">
    <citation type="journal article" date="2024" name="BMC Genomics">
        <title>De novo assembly and annotation of Popillia japonica's genome with initial clues to its potential as an invasive pest.</title>
        <authorList>
            <person name="Cucini C."/>
            <person name="Boschi S."/>
            <person name="Funari R."/>
            <person name="Cardaioli E."/>
            <person name="Iannotti N."/>
            <person name="Marturano G."/>
            <person name="Paoli F."/>
            <person name="Bruttini M."/>
            <person name="Carapelli A."/>
            <person name="Frati F."/>
            <person name="Nardi F."/>
        </authorList>
    </citation>
    <scope>NUCLEOTIDE SEQUENCE [LARGE SCALE GENOMIC DNA]</scope>
    <source>
        <strain evidence="2">DMR45628</strain>
    </source>
</reference>
<dbReference type="Pfam" id="PF10152">
    <property type="entry name" value="CCDC53"/>
    <property type="match status" value="1"/>
</dbReference>
<evidence type="ECO:0000313" key="2">
    <source>
        <dbReference type="EMBL" id="KAK9755014.1"/>
    </source>
</evidence>
<comment type="similarity">
    <text evidence="1">Belongs to the CCDC53 family.</text>
</comment>
<gene>
    <name evidence="2" type="ORF">QE152_g805</name>
</gene>
<organism evidence="2 3">
    <name type="scientific">Popillia japonica</name>
    <name type="common">Japanese beetle</name>
    <dbReference type="NCBI Taxonomy" id="7064"/>
    <lineage>
        <taxon>Eukaryota</taxon>
        <taxon>Metazoa</taxon>
        <taxon>Ecdysozoa</taxon>
        <taxon>Arthropoda</taxon>
        <taxon>Hexapoda</taxon>
        <taxon>Insecta</taxon>
        <taxon>Pterygota</taxon>
        <taxon>Neoptera</taxon>
        <taxon>Endopterygota</taxon>
        <taxon>Coleoptera</taxon>
        <taxon>Polyphaga</taxon>
        <taxon>Scarabaeiformia</taxon>
        <taxon>Scarabaeidae</taxon>
        <taxon>Rutelinae</taxon>
        <taxon>Popillia</taxon>
    </lineage>
</organism>
<evidence type="ECO:0000256" key="1">
    <source>
        <dbReference type="ARBA" id="ARBA00006290"/>
    </source>
</evidence>
<sequence>MTETDELPNVDLNVDYETILPIQQKRTITFINNFLTNTLSFFNTFSQSCESRLIEFNYKIQKLEAALLILESQLSSIPDNGQASQEKVYQRSQDVELPEVIESAEVNSEEKEVHHSPDSLDPQYSIFFKMVHVGVPLQAVKNKMVGQGLDPSILESRGGLT</sequence>
<name>A0AAW1N4S0_POPJA</name>
<comment type="caution">
    <text evidence="2">The sequence shown here is derived from an EMBL/GenBank/DDBJ whole genome shotgun (WGS) entry which is preliminary data.</text>
</comment>
<dbReference type="PANTHER" id="PTHR13015:SF0">
    <property type="entry name" value="WASH COMPLEX SUBUNIT 3"/>
    <property type="match status" value="1"/>
</dbReference>
<dbReference type="InterPro" id="IPR019309">
    <property type="entry name" value="WASHC3"/>
</dbReference>
<dbReference type="GO" id="GO:0030041">
    <property type="term" value="P:actin filament polymerization"/>
    <property type="evidence" value="ECO:0007669"/>
    <property type="project" value="TreeGrafter"/>
</dbReference>
<dbReference type="PANTHER" id="PTHR13015">
    <property type="entry name" value="PROTEIN AD-016-RELATED"/>
    <property type="match status" value="1"/>
</dbReference>
<dbReference type="GO" id="GO:0071203">
    <property type="term" value="C:WASH complex"/>
    <property type="evidence" value="ECO:0007669"/>
    <property type="project" value="InterPro"/>
</dbReference>
<protein>
    <submittedName>
        <fullName evidence="2">Subunit CCDC53 of WASH complex</fullName>
    </submittedName>
</protein>
<dbReference type="EMBL" id="JASPKY010000004">
    <property type="protein sequence ID" value="KAK9755014.1"/>
    <property type="molecule type" value="Genomic_DNA"/>
</dbReference>
<dbReference type="AlphaFoldDB" id="A0AAW1N4S0"/>
<accession>A0AAW1N4S0</accession>
<evidence type="ECO:0000313" key="3">
    <source>
        <dbReference type="Proteomes" id="UP001458880"/>
    </source>
</evidence>
<dbReference type="GO" id="GO:0006887">
    <property type="term" value="P:exocytosis"/>
    <property type="evidence" value="ECO:0007669"/>
    <property type="project" value="TreeGrafter"/>
</dbReference>
<proteinExistence type="inferred from homology"/>
<dbReference type="Gene3D" id="1.20.5.110">
    <property type="match status" value="1"/>
</dbReference>
<keyword evidence="3" id="KW-1185">Reference proteome</keyword>
<dbReference type="Proteomes" id="UP001458880">
    <property type="component" value="Unassembled WGS sequence"/>
</dbReference>